<keyword evidence="4" id="KW-1185">Reference proteome</keyword>
<dbReference type="SUPFAM" id="SSF81383">
    <property type="entry name" value="F-box domain"/>
    <property type="match status" value="1"/>
</dbReference>
<dbReference type="Pfam" id="PF12937">
    <property type="entry name" value="F-box-like"/>
    <property type="match status" value="1"/>
</dbReference>
<dbReference type="AlphaFoldDB" id="A0A9N8VWH0"/>
<protein>
    <submittedName>
        <fullName evidence="3">7329_t:CDS:1</fullName>
    </submittedName>
</protein>
<accession>A0A9N8VWH0</accession>
<evidence type="ECO:0000256" key="1">
    <source>
        <dbReference type="SAM" id="MobiDB-lite"/>
    </source>
</evidence>
<feature type="compositionally biased region" description="Acidic residues" evidence="1">
    <location>
        <begin position="186"/>
        <end position="198"/>
    </location>
</feature>
<dbReference type="OrthoDB" id="2414432at2759"/>
<dbReference type="InterPro" id="IPR036047">
    <property type="entry name" value="F-box-like_dom_sf"/>
</dbReference>
<name>A0A9N8VWH0_9GLOM</name>
<comment type="caution">
    <text evidence="3">The sequence shown here is derived from an EMBL/GenBank/DDBJ whole genome shotgun (WGS) entry which is preliminary data.</text>
</comment>
<proteinExistence type="predicted"/>
<feature type="region of interest" description="Disordered" evidence="1">
    <location>
        <begin position="186"/>
        <end position="208"/>
    </location>
</feature>
<evidence type="ECO:0000313" key="4">
    <source>
        <dbReference type="Proteomes" id="UP000789342"/>
    </source>
</evidence>
<reference evidence="3" key="1">
    <citation type="submission" date="2021-06" db="EMBL/GenBank/DDBJ databases">
        <authorList>
            <person name="Kallberg Y."/>
            <person name="Tangrot J."/>
            <person name="Rosling A."/>
        </authorList>
    </citation>
    <scope>NUCLEOTIDE SEQUENCE</scope>
    <source>
        <strain evidence="3">CL551</strain>
    </source>
</reference>
<sequence length="221" mass="25511">MKLSSTQQKSIQPFNIESSCTEVDITNTLVVPVITSPTRSPVIEVLTTPELIHAIFDYLSVPQLVNVRSVCKQWYQIVNIPSRVAAYVNYTARPKHKKVYVLTNSTYTHEDNFVSDVDVAISGVYTNKRKAQNELNKWYEQYEEQMYENCEDQSDVRIILKGFERKGYYDYDIEQGEIREIGEYDLDDGKESDDETENQQESKAAELESVEEGGITYYLID</sequence>
<dbReference type="SMART" id="SM00256">
    <property type="entry name" value="FBOX"/>
    <property type="match status" value="1"/>
</dbReference>
<feature type="domain" description="F-box" evidence="2">
    <location>
        <begin position="47"/>
        <end position="87"/>
    </location>
</feature>
<dbReference type="EMBL" id="CAJVPV010000555">
    <property type="protein sequence ID" value="CAG8462766.1"/>
    <property type="molecule type" value="Genomic_DNA"/>
</dbReference>
<evidence type="ECO:0000313" key="3">
    <source>
        <dbReference type="EMBL" id="CAG8462766.1"/>
    </source>
</evidence>
<dbReference type="CDD" id="cd09917">
    <property type="entry name" value="F-box_SF"/>
    <property type="match status" value="1"/>
</dbReference>
<dbReference type="Proteomes" id="UP000789342">
    <property type="component" value="Unassembled WGS sequence"/>
</dbReference>
<gene>
    <name evidence="3" type="ORF">AMORRO_LOCUS1481</name>
</gene>
<dbReference type="InterPro" id="IPR001810">
    <property type="entry name" value="F-box_dom"/>
</dbReference>
<evidence type="ECO:0000259" key="2">
    <source>
        <dbReference type="SMART" id="SM00256"/>
    </source>
</evidence>
<dbReference type="Gene3D" id="1.20.1280.50">
    <property type="match status" value="1"/>
</dbReference>
<organism evidence="3 4">
    <name type="scientific">Acaulospora morrowiae</name>
    <dbReference type="NCBI Taxonomy" id="94023"/>
    <lineage>
        <taxon>Eukaryota</taxon>
        <taxon>Fungi</taxon>
        <taxon>Fungi incertae sedis</taxon>
        <taxon>Mucoromycota</taxon>
        <taxon>Glomeromycotina</taxon>
        <taxon>Glomeromycetes</taxon>
        <taxon>Diversisporales</taxon>
        <taxon>Acaulosporaceae</taxon>
        <taxon>Acaulospora</taxon>
    </lineage>
</organism>